<dbReference type="GO" id="GO:0005114">
    <property type="term" value="F:type II transforming growth factor beta receptor binding"/>
    <property type="evidence" value="ECO:0007669"/>
    <property type="project" value="TreeGrafter"/>
</dbReference>
<dbReference type="GO" id="GO:0050431">
    <property type="term" value="F:transforming growth factor beta binding"/>
    <property type="evidence" value="ECO:0007669"/>
    <property type="project" value="TreeGrafter"/>
</dbReference>
<keyword evidence="3" id="KW-0597">Phosphoprotein</keyword>
<keyword evidence="15" id="KW-1185">Reference proteome</keyword>
<dbReference type="GO" id="GO:0017015">
    <property type="term" value="P:regulation of transforming growth factor beta receptor signaling pathway"/>
    <property type="evidence" value="ECO:0007669"/>
    <property type="project" value="TreeGrafter"/>
</dbReference>
<dbReference type="InterPro" id="IPR042235">
    <property type="entry name" value="ZP-C_dom"/>
</dbReference>
<feature type="region of interest" description="Disordered" evidence="10">
    <location>
        <begin position="773"/>
        <end position="809"/>
    </location>
</feature>
<dbReference type="Pfam" id="PF23344">
    <property type="entry name" value="ZP-N"/>
    <property type="match status" value="1"/>
</dbReference>
<feature type="signal peptide" evidence="12">
    <location>
        <begin position="1"/>
        <end position="20"/>
    </location>
</feature>
<dbReference type="Proteomes" id="UP000694395">
    <property type="component" value="Chromosome 5"/>
</dbReference>
<feature type="transmembrane region" description="Helical" evidence="11">
    <location>
        <begin position="561"/>
        <end position="578"/>
    </location>
</feature>
<evidence type="ECO:0000256" key="1">
    <source>
        <dbReference type="ARBA" id="ARBA00004251"/>
    </source>
</evidence>
<evidence type="ECO:0000256" key="11">
    <source>
        <dbReference type="SAM" id="Phobius"/>
    </source>
</evidence>
<keyword evidence="2" id="KW-1003">Cell membrane</keyword>
<dbReference type="Pfam" id="PF00100">
    <property type="entry name" value="Zona_pellucida"/>
    <property type="match status" value="1"/>
</dbReference>
<evidence type="ECO:0000256" key="4">
    <source>
        <dbReference type="ARBA" id="ARBA00022692"/>
    </source>
</evidence>
<evidence type="ECO:0000256" key="10">
    <source>
        <dbReference type="SAM" id="MobiDB-lite"/>
    </source>
</evidence>
<dbReference type="Ensembl" id="ENSOMYT00000029826.2">
    <property type="protein sequence ID" value="ENSOMYP00000027288.2"/>
    <property type="gene ID" value="ENSOMYG00000012783.2"/>
</dbReference>
<feature type="chain" id="PRO_5035467456" evidence="12">
    <location>
        <begin position="21"/>
        <end position="809"/>
    </location>
</feature>
<evidence type="ECO:0000256" key="2">
    <source>
        <dbReference type="ARBA" id="ARBA00022475"/>
    </source>
</evidence>
<dbReference type="Gene3D" id="2.60.40.4100">
    <property type="entry name" value="Zona pellucida, ZP-C domain"/>
    <property type="match status" value="1"/>
</dbReference>
<dbReference type="GO" id="GO:0016477">
    <property type="term" value="P:cell migration"/>
    <property type="evidence" value="ECO:0007669"/>
    <property type="project" value="TreeGrafter"/>
</dbReference>
<evidence type="ECO:0000256" key="6">
    <source>
        <dbReference type="ARBA" id="ARBA00022989"/>
    </source>
</evidence>
<gene>
    <name evidence="14" type="primary">LOC110524600</name>
</gene>
<dbReference type="PROSITE" id="PS51034">
    <property type="entry name" value="ZP_2"/>
    <property type="match status" value="1"/>
</dbReference>
<dbReference type="Pfam" id="PF26060">
    <property type="entry name" value="TGFBR3_N"/>
    <property type="match status" value="2"/>
</dbReference>
<dbReference type="GO" id="GO:0005539">
    <property type="term" value="F:glycosaminoglycan binding"/>
    <property type="evidence" value="ECO:0007669"/>
    <property type="project" value="TreeGrafter"/>
</dbReference>
<dbReference type="GeneTree" id="ENSGT00530000063861"/>
<dbReference type="InterPro" id="IPR001507">
    <property type="entry name" value="ZP_dom"/>
</dbReference>
<dbReference type="PANTHER" id="PTHR14002">
    <property type="entry name" value="ENDOGLIN/TGF-BETA RECEPTOR TYPE III"/>
    <property type="match status" value="1"/>
</dbReference>
<dbReference type="GO" id="GO:0007179">
    <property type="term" value="P:transforming growth factor beta receptor signaling pathway"/>
    <property type="evidence" value="ECO:0007669"/>
    <property type="project" value="TreeGrafter"/>
</dbReference>
<dbReference type="InterPro" id="IPR055356">
    <property type="entry name" value="ZP-N"/>
</dbReference>
<dbReference type="SMART" id="SM00241">
    <property type="entry name" value="ZP"/>
    <property type="match status" value="1"/>
</dbReference>
<evidence type="ECO:0000256" key="8">
    <source>
        <dbReference type="ARBA" id="ARBA00023157"/>
    </source>
</evidence>
<keyword evidence="5 12" id="KW-0732">Signal</keyword>
<feature type="transmembrane region" description="Helical" evidence="11">
    <location>
        <begin position="744"/>
        <end position="766"/>
    </location>
</feature>
<organism evidence="14 15">
    <name type="scientific">Oncorhynchus mykiss</name>
    <name type="common">Rainbow trout</name>
    <name type="synonym">Salmo gairdneri</name>
    <dbReference type="NCBI Taxonomy" id="8022"/>
    <lineage>
        <taxon>Eukaryota</taxon>
        <taxon>Metazoa</taxon>
        <taxon>Chordata</taxon>
        <taxon>Craniata</taxon>
        <taxon>Vertebrata</taxon>
        <taxon>Euteleostomi</taxon>
        <taxon>Actinopterygii</taxon>
        <taxon>Neopterygii</taxon>
        <taxon>Teleostei</taxon>
        <taxon>Protacanthopterygii</taxon>
        <taxon>Salmoniformes</taxon>
        <taxon>Salmonidae</taxon>
        <taxon>Salmoninae</taxon>
        <taxon>Oncorhynchus</taxon>
    </lineage>
</organism>
<reference evidence="14" key="2">
    <citation type="submission" date="2025-08" db="UniProtKB">
        <authorList>
            <consortium name="Ensembl"/>
        </authorList>
    </citation>
    <scope>IDENTIFICATION</scope>
</reference>
<evidence type="ECO:0000256" key="7">
    <source>
        <dbReference type="ARBA" id="ARBA00023136"/>
    </source>
</evidence>
<keyword evidence="4 11" id="KW-0812">Transmembrane</keyword>
<sequence>MPDRPILPLFLLAFCCSAFAGPLSRSPCELLPIGVGHPVQALLKSFTALSGCASRGTTGLPQEVHIINLRGSSPEGSNSTHPEVELHLKPIQSLLVHQKPLVFVLNSPQPVVWDIRTEKLALGIKHIFHVSGGSDVHFPPGNFSLHCHVQKEVLPHGNEHLLNWATKKYRAVTSFSELKIALDIYIKVGEDPVFSDTCKIDNKFLSLNYLAGYVESQASKGCVLSGPDQDQEVHIIELQAPNSSSAFQVDVIVDLRPLGADVLLPRDIVLLLKCQKSVNWVIKAHSISGKLNVVTPDTISLSPNTERLMEVSRTPKHHLPSGSQALIKWAEDHGYRPVTTYTHTPVANTFNLRLREPDVVDPLDSMFPPELSILRDTNPILSGGQGGAAPHSSGLPFTFPLPPLMEQGLHYLSLPPPLDDRPWLGGELGGEPEEQQGTLSVGLSVQCEESRIVVCIDRESLQANGYANVNLTLQDPECKATVNSTHYTLVTPLEGCQTTKYPMHPGPMVLYINSILISHDEPKDGSGVPLDYDDLESGDVTFPGETEALERALIVFVKNDTMFNTMFCLILIFLFFYFSRQIGAFKVDPDLGFMIQTCFISANSNPNIASDYTLIENICPTDDTVKYYSQRDLPISHSQTDNKRFSFTFNSHFNESLLFLHCEMSVCSKRPHNNQGLAMCIQPNEACTSVNGEIILAMMMNTRTSTKTLVVVDEHDTEEEEPCEWTNVELPNHNILYVLDTPTVVGIAFAAFVIGALLTGALWFIYSHTGDTAGQQQPLKPQPPPSENSSAAHSIGSTQSTPCSSSSTA</sequence>
<keyword evidence="9" id="KW-0325">Glycoprotein</keyword>
<protein>
    <submittedName>
        <fullName evidence="14">Transforming growth factor, beta receptor III</fullName>
    </submittedName>
</protein>
<dbReference type="GO" id="GO:0005024">
    <property type="term" value="F:transforming growth factor beta receptor activity"/>
    <property type="evidence" value="ECO:0007669"/>
    <property type="project" value="TreeGrafter"/>
</dbReference>
<evidence type="ECO:0000256" key="12">
    <source>
        <dbReference type="SAM" id="SignalP"/>
    </source>
</evidence>
<feature type="compositionally biased region" description="Low complexity" evidence="10">
    <location>
        <begin position="794"/>
        <end position="809"/>
    </location>
</feature>
<evidence type="ECO:0000313" key="15">
    <source>
        <dbReference type="Proteomes" id="UP000694395"/>
    </source>
</evidence>
<dbReference type="AlphaFoldDB" id="A0A8C7PRV5"/>
<feature type="domain" description="ZP" evidence="13">
    <location>
        <begin position="446"/>
        <end position="687"/>
    </location>
</feature>
<comment type="subcellular location">
    <subcellularLocation>
        <location evidence="1">Cell membrane</location>
        <topology evidence="1">Single-pass type I membrane protein</topology>
    </subcellularLocation>
</comment>
<proteinExistence type="predicted"/>
<reference evidence="14" key="1">
    <citation type="submission" date="2020-07" db="EMBL/GenBank/DDBJ databases">
        <title>A long reads based de novo assembly of the rainbow trout Arlee double haploid line genome.</title>
        <authorList>
            <person name="Gao G."/>
            <person name="Palti Y."/>
        </authorList>
    </citation>
    <scope>NUCLEOTIDE SEQUENCE [LARGE SCALE GENOMIC DNA]</scope>
</reference>
<reference evidence="14" key="3">
    <citation type="submission" date="2025-09" db="UniProtKB">
        <authorList>
            <consortium name="Ensembl"/>
        </authorList>
    </citation>
    <scope>IDENTIFICATION</scope>
</reference>
<dbReference type="InterPro" id="IPR058899">
    <property type="entry name" value="TGFBR3/Endoglin-like_N"/>
</dbReference>
<keyword evidence="8" id="KW-1015">Disulfide bond</keyword>
<evidence type="ECO:0000256" key="9">
    <source>
        <dbReference type="ARBA" id="ARBA00023180"/>
    </source>
</evidence>
<dbReference type="PANTHER" id="PTHR14002:SF45">
    <property type="entry name" value="ZP DOMAIN-CONTAINING PROTEIN"/>
    <property type="match status" value="1"/>
</dbReference>
<name>A0A8C7PRV5_ONCMY</name>
<dbReference type="GO" id="GO:0001837">
    <property type="term" value="P:epithelial to mesenchymal transition"/>
    <property type="evidence" value="ECO:0007669"/>
    <property type="project" value="TreeGrafter"/>
</dbReference>
<evidence type="ECO:0000256" key="5">
    <source>
        <dbReference type="ARBA" id="ARBA00022729"/>
    </source>
</evidence>
<evidence type="ECO:0000256" key="3">
    <source>
        <dbReference type="ARBA" id="ARBA00022553"/>
    </source>
</evidence>
<keyword evidence="7 11" id="KW-0472">Membrane</keyword>
<evidence type="ECO:0000259" key="13">
    <source>
        <dbReference type="PROSITE" id="PS51034"/>
    </source>
</evidence>
<dbReference type="InterPro" id="IPR055355">
    <property type="entry name" value="ZP-C"/>
</dbReference>
<dbReference type="Gene3D" id="2.60.40.3210">
    <property type="entry name" value="Zona pellucida, ZP-N domain"/>
    <property type="match status" value="1"/>
</dbReference>
<accession>A0A8C7PRV5</accession>
<evidence type="ECO:0000313" key="14">
    <source>
        <dbReference type="Ensembl" id="ENSOMYP00000027288.2"/>
    </source>
</evidence>
<keyword evidence="6 11" id="KW-1133">Transmembrane helix</keyword>